<dbReference type="InterPro" id="IPR013633">
    <property type="entry name" value="NRDE-2"/>
</dbReference>
<evidence type="ECO:0000256" key="4">
    <source>
        <dbReference type="SAM" id="MobiDB-lite"/>
    </source>
</evidence>
<reference evidence="5" key="1">
    <citation type="submission" date="2021-08" db="EMBL/GenBank/DDBJ databases">
        <authorList>
            <person name="Misof B."/>
            <person name="Oliver O."/>
            <person name="Podsiadlowski L."/>
            <person name="Donath A."/>
            <person name="Peters R."/>
            <person name="Mayer C."/>
            <person name="Rust J."/>
            <person name="Gunkel S."/>
            <person name="Lesny P."/>
            <person name="Martin S."/>
            <person name="Oeyen J.P."/>
            <person name="Petersen M."/>
            <person name="Panagiotis P."/>
            <person name="Wilbrandt J."/>
            <person name="Tanja T."/>
        </authorList>
    </citation>
    <scope>NUCLEOTIDE SEQUENCE</scope>
    <source>
        <strain evidence="5">GBR_01_08_01A</strain>
        <tissue evidence="5">Thorax + abdomen</tissue>
    </source>
</reference>
<accession>A0AAD9RZC1</accession>
<evidence type="ECO:0008006" key="7">
    <source>
        <dbReference type="Google" id="ProtNLM"/>
    </source>
</evidence>
<comment type="caution">
    <text evidence="5">The sequence shown here is derived from an EMBL/GenBank/DDBJ whole genome shotgun (WGS) entry which is preliminary data.</text>
</comment>
<reference evidence="5" key="2">
    <citation type="journal article" date="2023" name="Commun. Biol.">
        <title>Intrasexual cuticular hydrocarbon dimorphism in a wasp sheds light on hydrocarbon biosynthesis genes in Hymenoptera.</title>
        <authorList>
            <person name="Moris V.C."/>
            <person name="Podsiadlowski L."/>
            <person name="Martin S."/>
            <person name="Oeyen J.P."/>
            <person name="Donath A."/>
            <person name="Petersen M."/>
            <person name="Wilbrandt J."/>
            <person name="Misof B."/>
            <person name="Liedtke D."/>
            <person name="Thamm M."/>
            <person name="Scheiner R."/>
            <person name="Schmitt T."/>
            <person name="Niehuis O."/>
        </authorList>
    </citation>
    <scope>NUCLEOTIDE SEQUENCE</scope>
    <source>
        <strain evidence="5">GBR_01_08_01A</strain>
    </source>
</reference>
<evidence type="ECO:0000256" key="3">
    <source>
        <dbReference type="ARBA" id="ARBA00023242"/>
    </source>
</evidence>
<dbReference type="PANTHER" id="PTHR13471">
    <property type="entry name" value="TETRATRICOPEPTIDE-LIKE HELICAL"/>
    <property type="match status" value="1"/>
</dbReference>
<evidence type="ECO:0000313" key="5">
    <source>
        <dbReference type="EMBL" id="KAK2588735.1"/>
    </source>
</evidence>
<dbReference type="Proteomes" id="UP001258017">
    <property type="component" value="Unassembled WGS sequence"/>
</dbReference>
<dbReference type="Pfam" id="PF15753">
    <property type="entry name" value="BLOC1S3"/>
    <property type="match status" value="1"/>
</dbReference>
<sequence>MSLFPAYSNKVVTKISNDDALHNSGKDNVSTNWLSNSSFQTHVQPERLVVDISSDNSSDNDVSGTSNVSASKTSYQETKNSYYNSVRPSHINEDRRRTSKHAKKHKRERKKYSSRKKDKYEYERDVENVYFEDKHRDRGNNMVNTLCSRVRPHYNIGQKFLGFVAYKKIKKATYQRYHTYNIDLAEKRKKKDSIIKREATKDTANKNEQIPSWCTNLEEEQTSKAREYNEKLAENPKNIKLWFEYIEFQDTLAKFQKHQLTKDIQRSTLLRQLSIIEKALEKNLECTELLKLKLRFMGELSPADQFSKEMELLVNKDTGNIILWQALIMATQGSVAMCTVPKVLDLYTKCFCILRQRSRTNPRIYDERLLEMLYQCLIFLRHAGLWEQMWETIRLNLILNLSLDRDSLTFKKIIDEKKLIGMEEVVLLSRLPLNQLWLRTESLRENCHWISVSKEELELVGDSRRFIIPEDVADFVHPIISRDSNFRMAVYSLLVLKVPLLPTRDYVLKNLGLKELAWSVDSSEVLFPFAYPMVGEMAGHIERKALIHDSLPSLERTSVYVWWLRFERLLVFLNKDESLKYDNKGKKLKSMLKEFLKKDINRNNLYFYKEYALMEREMDRFENCVNILETAIQSNCSCPSMITNYEEKAALFSLYRTLCETLLNAKTYKESHKERILNTFKQIVPESVDTPLLFAEKYLQDCVDNFLKTKPTSTDKDTFFLSHMDCDIIACYTFFLYVKNNNIQEIINVYKRCIEHCEESTHLQEMLYESELAILQLHYENFPNVCNDLDEILNDMLTLYPDNFYALSIYASKESKLPSWRFSNRKSNYSIWKALSLCLAGRKRTHFLTQLGHDDAANASLNKLLSFHQILARTPETKSCPLLWRIYMLLLREYNLCEKKGEEVYHESVALCPWARSIYIDAAEVAPQLLTQIQDFTLTFKLKHCNADCIISGGKHLKIKMDLKAVVISGEAPESDDDTASITMGIGFPSTHTPNYCGTIITGEAPESDEDGTSLSSISGAVDAMTCPPYAEVKIPKSKKSSVKYNSLLHKKLRECNETFNKDIIQMTEGTVVNGVQELSAVNRQLLRSELVLQEAVCQLRNASNKSKDASTALYELMNTRFLHSIKT</sequence>
<dbReference type="GO" id="GO:1902369">
    <property type="term" value="P:negative regulation of RNA catabolic process"/>
    <property type="evidence" value="ECO:0007669"/>
    <property type="project" value="TreeGrafter"/>
</dbReference>
<keyword evidence="3" id="KW-0539">Nucleus</keyword>
<feature type="compositionally biased region" description="Basic residues" evidence="4">
    <location>
        <begin position="97"/>
        <end position="117"/>
    </location>
</feature>
<gene>
    <name evidence="5" type="ORF">KPH14_001623</name>
</gene>
<dbReference type="PANTHER" id="PTHR13471:SF0">
    <property type="entry name" value="NUCLEAR EXOSOME REGULATOR NRDE2"/>
    <property type="match status" value="1"/>
</dbReference>
<name>A0AAD9RZC1_9HYME</name>
<organism evidence="5 6">
    <name type="scientific">Odynerus spinipes</name>
    <dbReference type="NCBI Taxonomy" id="1348599"/>
    <lineage>
        <taxon>Eukaryota</taxon>
        <taxon>Metazoa</taxon>
        <taxon>Ecdysozoa</taxon>
        <taxon>Arthropoda</taxon>
        <taxon>Hexapoda</taxon>
        <taxon>Insecta</taxon>
        <taxon>Pterygota</taxon>
        <taxon>Neoptera</taxon>
        <taxon>Endopterygota</taxon>
        <taxon>Hymenoptera</taxon>
        <taxon>Apocrita</taxon>
        <taxon>Aculeata</taxon>
        <taxon>Vespoidea</taxon>
        <taxon>Vespidae</taxon>
        <taxon>Eumeninae</taxon>
        <taxon>Odynerus</taxon>
    </lineage>
</organism>
<proteinExistence type="inferred from homology"/>
<evidence type="ECO:0000313" key="6">
    <source>
        <dbReference type="Proteomes" id="UP001258017"/>
    </source>
</evidence>
<comment type="subcellular location">
    <subcellularLocation>
        <location evidence="1">Nucleus</location>
    </subcellularLocation>
</comment>
<feature type="region of interest" description="Disordered" evidence="4">
    <location>
        <begin position="53"/>
        <end position="119"/>
    </location>
</feature>
<protein>
    <recommendedName>
        <fullName evidence="7">Protein NRDE2 homolog</fullName>
    </recommendedName>
</protein>
<evidence type="ECO:0000256" key="2">
    <source>
        <dbReference type="ARBA" id="ARBA00009265"/>
    </source>
</evidence>
<dbReference type="InterPro" id="IPR017245">
    <property type="entry name" value="BLOC-1_complex_su-3"/>
</dbReference>
<dbReference type="GO" id="GO:0031048">
    <property type="term" value="P:regulatory ncRNA-mediated heterochromatin formation"/>
    <property type="evidence" value="ECO:0007669"/>
    <property type="project" value="TreeGrafter"/>
</dbReference>
<dbReference type="EMBL" id="JAIFRP010000002">
    <property type="protein sequence ID" value="KAK2588735.1"/>
    <property type="molecule type" value="Genomic_DNA"/>
</dbReference>
<keyword evidence="6" id="KW-1185">Reference proteome</keyword>
<comment type="similarity">
    <text evidence="2">Belongs to the NRDE2 family.</text>
</comment>
<evidence type="ECO:0000256" key="1">
    <source>
        <dbReference type="ARBA" id="ARBA00004123"/>
    </source>
</evidence>
<dbReference type="AlphaFoldDB" id="A0AAD9RZC1"/>
<dbReference type="GO" id="GO:0071013">
    <property type="term" value="C:catalytic step 2 spliceosome"/>
    <property type="evidence" value="ECO:0007669"/>
    <property type="project" value="TreeGrafter"/>
</dbReference>
<feature type="compositionally biased region" description="Polar residues" evidence="4">
    <location>
        <begin position="70"/>
        <end position="87"/>
    </location>
</feature>
<feature type="compositionally biased region" description="Low complexity" evidence="4">
    <location>
        <begin position="53"/>
        <end position="69"/>
    </location>
</feature>
<dbReference type="Pfam" id="PF08424">
    <property type="entry name" value="NRDE-2"/>
    <property type="match status" value="1"/>
</dbReference>